<sequence length="213" mass="23627">MLTLQELLDRDDPAMPLVRQWLSEASRPFEVLSPSQQRDGVLLGLQVTTRSPMGAIAYETGGLLIDHGWLRILGSGHPKLPRDIVEWNASRASGHLLVADDVAGGFFSVNGGSLGSDLGAMYYFAPDTLRWEALDIGYTDFLRWALSDRLDIFYEGLRWPGWETDVRQAGGSQCFSFFPFLWSKEGSVASSSRKLIDVAEHYASHTGWASEAE</sequence>
<dbReference type="EMBL" id="JAFIWB010000005">
    <property type="protein sequence ID" value="MBN6102086.1"/>
    <property type="molecule type" value="Genomic_DNA"/>
</dbReference>
<evidence type="ECO:0000313" key="1">
    <source>
        <dbReference type="EMBL" id="MBN6102086.1"/>
    </source>
</evidence>
<dbReference type="RefSeq" id="WP_179571006.1">
    <property type="nucleotide sequence ID" value="NZ_JAFIWB010000005.1"/>
</dbReference>
<reference evidence="1 2" key="1">
    <citation type="submission" date="2021-02" db="EMBL/GenBank/DDBJ databases">
        <title>Taxonomically Unique Crown Gall-Associated Xanthomonas Stains Have Deficiency in Virulence Repertories.</title>
        <authorList>
            <person name="Mafakheri H."/>
            <person name="Taghavi S.M."/>
            <person name="Dimkic I."/>
            <person name="Nemanja K."/>
            <person name="Osdaghi E."/>
        </authorList>
    </citation>
    <scope>NUCLEOTIDE SEQUENCE [LARGE SCALE GENOMIC DNA]</scope>
    <source>
        <strain evidence="1 2">FX4</strain>
    </source>
</reference>
<dbReference type="Proteomes" id="UP000695802">
    <property type="component" value="Unassembled WGS sequence"/>
</dbReference>
<proteinExistence type="predicted"/>
<organism evidence="1 2">
    <name type="scientific">Xanthomonas bonasiae</name>
    <dbReference type="NCBI Taxonomy" id="2810351"/>
    <lineage>
        <taxon>Bacteria</taxon>
        <taxon>Pseudomonadati</taxon>
        <taxon>Pseudomonadota</taxon>
        <taxon>Gammaproteobacteria</taxon>
        <taxon>Lysobacterales</taxon>
        <taxon>Lysobacteraceae</taxon>
        <taxon>Xanthomonas</taxon>
    </lineage>
</organism>
<dbReference type="Pfam" id="PF10946">
    <property type="entry name" value="DUF2625"/>
    <property type="match status" value="1"/>
</dbReference>
<protein>
    <submittedName>
        <fullName evidence="1">DUF2625 domain-containing protein</fullName>
    </submittedName>
</protein>
<name>A0ABS3B1L8_9XANT</name>
<keyword evidence="2" id="KW-1185">Reference proteome</keyword>
<accession>A0ABS3B1L8</accession>
<dbReference type="NCBIfam" id="NF008498">
    <property type="entry name" value="PRK11408.1-5"/>
    <property type="match status" value="1"/>
</dbReference>
<gene>
    <name evidence="1" type="ORF">JR064_07905</name>
</gene>
<comment type="caution">
    <text evidence="1">The sequence shown here is derived from an EMBL/GenBank/DDBJ whole genome shotgun (WGS) entry which is preliminary data.</text>
</comment>
<dbReference type="InterPro" id="IPR021239">
    <property type="entry name" value="DUF2625"/>
</dbReference>
<evidence type="ECO:0000313" key="2">
    <source>
        <dbReference type="Proteomes" id="UP000695802"/>
    </source>
</evidence>